<dbReference type="InterPro" id="IPR029044">
    <property type="entry name" value="Nucleotide-diphossugar_trans"/>
</dbReference>
<protein>
    <submittedName>
        <fullName evidence="2">Glycosyl transferase family 2</fullName>
    </submittedName>
</protein>
<dbReference type="SUPFAM" id="SSF53448">
    <property type="entry name" value="Nucleotide-diphospho-sugar transferases"/>
    <property type="match status" value="1"/>
</dbReference>
<feature type="domain" description="Glycosyltransferase 2-like" evidence="1">
    <location>
        <begin position="6"/>
        <end position="137"/>
    </location>
</feature>
<accession>A0A327X1K2</accession>
<dbReference type="InterPro" id="IPR050256">
    <property type="entry name" value="Glycosyltransferase_2"/>
</dbReference>
<dbReference type="GO" id="GO:0016740">
    <property type="term" value="F:transferase activity"/>
    <property type="evidence" value="ECO:0007669"/>
    <property type="project" value="UniProtKB-KW"/>
</dbReference>
<dbReference type="EMBL" id="QLMC01000002">
    <property type="protein sequence ID" value="RAK00248.1"/>
    <property type="molecule type" value="Genomic_DNA"/>
</dbReference>
<comment type="caution">
    <text evidence="2">The sequence shown here is derived from an EMBL/GenBank/DDBJ whole genome shotgun (WGS) entry which is preliminary data.</text>
</comment>
<dbReference type="AlphaFoldDB" id="A0A327X1K2"/>
<organism evidence="2 3">
    <name type="scientific">Larkinella arboricola</name>
    <dbReference type="NCBI Taxonomy" id="643671"/>
    <lineage>
        <taxon>Bacteria</taxon>
        <taxon>Pseudomonadati</taxon>
        <taxon>Bacteroidota</taxon>
        <taxon>Cytophagia</taxon>
        <taxon>Cytophagales</taxon>
        <taxon>Spirosomataceae</taxon>
        <taxon>Larkinella</taxon>
    </lineage>
</organism>
<evidence type="ECO:0000313" key="2">
    <source>
        <dbReference type="EMBL" id="RAK00248.1"/>
    </source>
</evidence>
<dbReference type="RefSeq" id="WP_111628002.1">
    <property type="nucleotide sequence ID" value="NZ_QLMC01000002.1"/>
</dbReference>
<dbReference type="OrthoDB" id="952827at2"/>
<keyword evidence="3" id="KW-1185">Reference proteome</keyword>
<dbReference type="PANTHER" id="PTHR48090">
    <property type="entry name" value="UNDECAPRENYL-PHOSPHATE 4-DEOXY-4-FORMAMIDO-L-ARABINOSE TRANSFERASE-RELATED"/>
    <property type="match status" value="1"/>
</dbReference>
<evidence type="ECO:0000313" key="3">
    <source>
        <dbReference type="Proteomes" id="UP000248790"/>
    </source>
</evidence>
<dbReference type="Pfam" id="PF00535">
    <property type="entry name" value="Glycos_transf_2"/>
    <property type="match status" value="1"/>
</dbReference>
<reference evidence="2 3" key="1">
    <citation type="submission" date="2018-06" db="EMBL/GenBank/DDBJ databases">
        <title>Genomic Encyclopedia of Archaeal and Bacterial Type Strains, Phase II (KMG-II): from individual species to whole genera.</title>
        <authorList>
            <person name="Goeker M."/>
        </authorList>
    </citation>
    <scope>NUCLEOTIDE SEQUENCE [LARGE SCALE GENOMIC DNA]</scope>
    <source>
        <strain evidence="2 3">DSM 21851</strain>
    </source>
</reference>
<name>A0A327X1K2_LARAB</name>
<dbReference type="InterPro" id="IPR001173">
    <property type="entry name" value="Glyco_trans_2-like"/>
</dbReference>
<keyword evidence="2" id="KW-0808">Transferase</keyword>
<evidence type="ECO:0000259" key="1">
    <source>
        <dbReference type="Pfam" id="PF00535"/>
    </source>
</evidence>
<gene>
    <name evidence="2" type="ORF">LX87_01948</name>
</gene>
<dbReference type="Proteomes" id="UP000248790">
    <property type="component" value="Unassembled WGS sequence"/>
</dbReference>
<dbReference type="CDD" id="cd04179">
    <property type="entry name" value="DPM_DPG-synthase_like"/>
    <property type="match status" value="1"/>
</dbReference>
<sequence length="257" mass="29386">MSLLLSIVMPAYNEEECIHEVVENWVDLLNRQFPTESTRLIVINDGSKDRTGAILDSLKPKYPNKLEVVHTPNGGHGNAVVRGYRHAVTLGSEYVFQTDSDDQFITDDFAKLWAKRHESNFILGYRQIRFDAPARLVITRILKYSLFLIYGTYIKDSNIPFRLINGIYLKKLLEQLPDPAPFAPNIFLAVMARKAGQKTFDIPIVHKERQTGTVSILKWKLLKVCMQSFQELVEFRMALGSKVKALKTVHVNQPVKL</sequence>
<dbReference type="Gene3D" id="3.90.550.10">
    <property type="entry name" value="Spore Coat Polysaccharide Biosynthesis Protein SpsA, Chain A"/>
    <property type="match status" value="1"/>
</dbReference>
<proteinExistence type="predicted"/>